<dbReference type="InParanoid" id="A0A059AM10"/>
<gene>
    <name evidence="7" type="ORF">EUGRSUZ_I00684</name>
</gene>
<dbReference type="PANTHER" id="PTHR27002">
    <property type="entry name" value="RECEPTOR-LIKE SERINE/THREONINE-PROTEIN KINASE SD1-8"/>
    <property type="match status" value="1"/>
</dbReference>
<evidence type="ECO:0000256" key="1">
    <source>
        <dbReference type="ARBA" id="ARBA00022527"/>
    </source>
</evidence>
<keyword evidence="1" id="KW-0723">Serine/threonine-protein kinase</keyword>
<name>A0A059AM10_EUCGR</name>
<evidence type="ECO:0008006" key="8">
    <source>
        <dbReference type="Google" id="ProtNLM"/>
    </source>
</evidence>
<dbReference type="SUPFAM" id="SSF56112">
    <property type="entry name" value="Protein kinase-like (PK-like)"/>
    <property type="match status" value="1"/>
</dbReference>
<dbReference type="EMBL" id="KK198761">
    <property type="protein sequence ID" value="KCW54731.1"/>
    <property type="molecule type" value="Genomic_DNA"/>
</dbReference>
<dbReference type="AlphaFoldDB" id="A0A059AM10"/>
<organism evidence="7">
    <name type="scientific">Eucalyptus grandis</name>
    <name type="common">Flooded gum</name>
    <dbReference type="NCBI Taxonomy" id="71139"/>
    <lineage>
        <taxon>Eukaryota</taxon>
        <taxon>Viridiplantae</taxon>
        <taxon>Streptophyta</taxon>
        <taxon>Embryophyta</taxon>
        <taxon>Tracheophyta</taxon>
        <taxon>Spermatophyta</taxon>
        <taxon>Magnoliopsida</taxon>
        <taxon>eudicotyledons</taxon>
        <taxon>Gunneridae</taxon>
        <taxon>Pentapetalae</taxon>
        <taxon>rosids</taxon>
        <taxon>malvids</taxon>
        <taxon>Myrtales</taxon>
        <taxon>Myrtaceae</taxon>
        <taxon>Myrtoideae</taxon>
        <taxon>Eucalypteae</taxon>
        <taxon>Eucalyptus</taxon>
    </lineage>
</organism>
<dbReference type="GO" id="GO:0004674">
    <property type="term" value="F:protein serine/threonine kinase activity"/>
    <property type="evidence" value="ECO:0007669"/>
    <property type="project" value="UniProtKB-KW"/>
</dbReference>
<dbReference type="GO" id="GO:0005524">
    <property type="term" value="F:ATP binding"/>
    <property type="evidence" value="ECO:0007669"/>
    <property type="project" value="UniProtKB-KW"/>
</dbReference>
<protein>
    <recommendedName>
        <fullName evidence="8">S-locus receptor kinase C-terminal domain-containing protein</fullName>
    </recommendedName>
</protein>
<dbReference type="InterPro" id="IPR011009">
    <property type="entry name" value="Kinase-like_dom_sf"/>
</dbReference>
<keyword evidence="3" id="KW-0547">Nucleotide-binding</keyword>
<keyword evidence="2" id="KW-0808">Transferase</keyword>
<accession>A0A059AM10</accession>
<evidence type="ECO:0000256" key="6">
    <source>
        <dbReference type="SAM" id="MobiDB-lite"/>
    </source>
</evidence>
<dbReference type="Gramene" id="KCW54731">
    <property type="protein sequence ID" value="KCW54731"/>
    <property type="gene ID" value="EUGRSUZ_I00684"/>
</dbReference>
<reference evidence="7" key="1">
    <citation type="submission" date="2013-07" db="EMBL/GenBank/DDBJ databases">
        <title>The genome of Eucalyptus grandis.</title>
        <authorList>
            <person name="Schmutz J."/>
            <person name="Hayes R."/>
            <person name="Myburg A."/>
            <person name="Tuskan G."/>
            <person name="Grattapaglia D."/>
            <person name="Rokhsar D.S."/>
        </authorList>
    </citation>
    <scope>NUCLEOTIDE SEQUENCE</scope>
    <source>
        <tissue evidence="7">Leaf extractions</tissue>
    </source>
</reference>
<keyword evidence="4" id="KW-0418">Kinase</keyword>
<dbReference type="PANTHER" id="PTHR27002:SF1050">
    <property type="entry name" value="CYSTEINE-RICH RECEPTOR-LIKE PROTEIN KINASE 5"/>
    <property type="match status" value="1"/>
</dbReference>
<feature type="region of interest" description="Disordered" evidence="6">
    <location>
        <begin position="101"/>
        <end position="122"/>
    </location>
</feature>
<evidence type="ECO:0000256" key="2">
    <source>
        <dbReference type="ARBA" id="ARBA00022679"/>
    </source>
</evidence>
<evidence type="ECO:0000256" key="5">
    <source>
        <dbReference type="ARBA" id="ARBA00022840"/>
    </source>
</evidence>
<evidence type="ECO:0000256" key="3">
    <source>
        <dbReference type="ARBA" id="ARBA00022741"/>
    </source>
</evidence>
<sequence length="122" mass="13884">MPQFCEDFLELFLQVWNKWRNGTPLKVLDLAILDSYSRDEVICYLHIGLLCIQEDPIIRPTIATVVLMLKSNYFNPPLPQHPAFFVRSRLGGLSIPMKELGSNQSTSRTMPLSTSAMSDIEL</sequence>
<evidence type="ECO:0000256" key="4">
    <source>
        <dbReference type="ARBA" id="ARBA00022777"/>
    </source>
</evidence>
<proteinExistence type="predicted"/>
<keyword evidence="5" id="KW-0067">ATP-binding</keyword>
<dbReference type="STRING" id="71139.A0A059AM10"/>
<evidence type="ECO:0000313" key="7">
    <source>
        <dbReference type="EMBL" id="KCW54731.1"/>
    </source>
</evidence>
<dbReference type="Gene3D" id="1.10.510.10">
    <property type="entry name" value="Transferase(Phosphotransferase) domain 1"/>
    <property type="match status" value="1"/>
</dbReference>